<dbReference type="EMBL" id="PKPP01003609">
    <property type="protein sequence ID" value="PWA68561.1"/>
    <property type="molecule type" value="Genomic_DNA"/>
</dbReference>
<dbReference type="GO" id="GO:0008233">
    <property type="term" value="F:peptidase activity"/>
    <property type="evidence" value="ECO:0007669"/>
    <property type="project" value="UniProtKB-KW"/>
</dbReference>
<proteinExistence type="predicted"/>
<feature type="domain" description="Transposase-associated" evidence="1">
    <location>
        <begin position="3"/>
        <end position="79"/>
    </location>
</feature>
<sequence length="298" mass="35026">MDRKWMYSMNINDPEFVNGVQSFLIAAESNRVAKGDIEIYCPCSQCKNFVPYNNIKAIEYHLLKFGFVCNYTCWSEHGESLVDNSTSIHVSNANEKNDSYINDKHENLNEMLHDLEANGDIDQEDLQQLRFLKCKNRNIPIVAPKEMYAKPWNEWIEYEAIVDLHVEGKVDISFIHWWAMHLHSVVNGLRENKFTFLNPHHISSGECLRNDKQVVNHILETRRLNLGKEIYVAPYLKGRHWLLFVVCPNLRAGYIVDSAIEDNERNYYFPEIVERAFEIKFDWTMAKCFQQKGHWECG</sequence>
<name>A0A2U1N4Y0_ARTAN</name>
<evidence type="ECO:0000259" key="1">
    <source>
        <dbReference type="Pfam" id="PF13963"/>
    </source>
</evidence>
<accession>A0A2U1N4Y0</accession>
<organism evidence="2 3">
    <name type="scientific">Artemisia annua</name>
    <name type="common">Sweet wormwood</name>
    <dbReference type="NCBI Taxonomy" id="35608"/>
    <lineage>
        <taxon>Eukaryota</taxon>
        <taxon>Viridiplantae</taxon>
        <taxon>Streptophyta</taxon>
        <taxon>Embryophyta</taxon>
        <taxon>Tracheophyta</taxon>
        <taxon>Spermatophyta</taxon>
        <taxon>Magnoliopsida</taxon>
        <taxon>eudicotyledons</taxon>
        <taxon>Gunneridae</taxon>
        <taxon>Pentapetalae</taxon>
        <taxon>asterids</taxon>
        <taxon>campanulids</taxon>
        <taxon>Asterales</taxon>
        <taxon>Asteraceae</taxon>
        <taxon>Asteroideae</taxon>
        <taxon>Anthemideae</taxon>
        <taxon>Artemisiinae</taxon>
        <taxon>Artemisia</taxon>
    </lineage>
</organism>
<keyword evidence="3" id="KW-1185">Reference proteome</keyword>
<dbReference type="InterPro" id="IPR029480">
    <property type="entry name" value="Transpos_assoc"/>
</dbReference>
<dbReference type="Proteomes" id="UP000245207">
    <property type="component" value="Unassembled WGS sequence"/>
</dbReference>
<evidence type="ECO:0000313" key="3">
    <source>
        <dbReference type="Proteomes" id="UP000245207"/>
    </source>
</evidence>
<gene>
    <name evidence="2" type="ORF">CTI12_AA308010</name>
</gene>
<dbReference type="AlphaFoldDB" id="A0A2U1N4Y0"/>
<dbReference type="GO" id="GO:0006508">
    <property type="term" value="P:proteolysis"/>
    <property type="evidence" value="ECO:0007669"/>
    <property type="project" value="UniProtKB-KW"/>
</dbReference>
<dbReference type="OrthoDB" id="686166at2759"/>
<reference evidence="2 3" key="1">
    <citation type="journal article" date="2018" name="Mol. Plant">
        <title>The genome of Artemisia annua provides insight into the evolution of Asteraceae family and artemisinin biosynthesis.</title>
        <authorList>
            <person name="Shen Q."/>
            <person name="Zhang L."/>
            <person name="Liao Z."/>
            <person name="Wang S."/>
            <person name="Yan T."/>
            <person name="Shi P."/>
            <person name="Liu M."/>
            <person name="Fu X."/>
            <person name="Pan Q."/>
            <person name="Wang Y."/>
            <person name="Lv Z."/>
            <person name="Lu X."/>
            <person name="Zhang F."/>
            <person name="Jiang W."/>
            <person name="Ma Y."/>
            <person name="Chen M."/>
            <person name="Hao X."/>
            <person name="Li L."/>
            <person name="Tang Y."/>
            <person name="Lv G."/>
            <person name="Zhou Y."/>
            <person name="Sun X."/>
            <person name="Brodelius P.E."/>
            <person name="Rose J.K.C."/>
            <person name="Tang K."/>
        </authorList>
    </citation>
    <scope>NUCLEOTIDE SEQUENCE [LARGE SCALE GENOMIC DNA]</scope>
    <source>
        <strain evidence="3">cv. Huhao1</strain>
        <tissue evidence="2">Leaf</tissue>
    </source>
</reference>
<dbReference type="InterPro" id="IPR038765">
    <property type="entry name" value="Papain-like_cys_pep_sf"/>
</dbReference>
<evidence type="ECO:0000313" key="2">
    <source>
        <dbReference type="EMBL" id="PWA68561.1"/>
    </source>
</evidence>
<dbReference type="Pfam" id="PF13963">
    <property type="entry name" value="Transpos_assoc"/>
    <property type="match status" value="1"/>
</dbReference>
<keyword evidence="2" id="KW-0645">Protease</keyword>
<comment type="caution">
    <text evidence="2">The sequence shown here is derived from an EMBL/GenBank/DDBJ whole genome shotgun (WGS) entry which is preliminary data.</text>
</comment>
<dbReference type="SUPFAM" id="SSF54001">
    <property type="entry name" value="Cysteine proteinases"/>
    <property type="match status" value="1"/>
</dbReference>
<keyword evidence="2" id="KW-0378">Hydrolase</keyword>
<protein>
    <submittedName>
        <fullName evidence="2">Ulp1 protease family, C-terminal catalytic domain-containing protein</fullName>
    </submittedName>
</protein>